<keyword evidence="2" id="KW-0004">4Fe-4S</keyword>
<dbReference type="SUPFAM" id="SSF102114">
    <property type="entry name" value="Radical SAM enzymes"/>
    <property type="match status" value="1"/>
</dbReference>
<evidence type="ECO:0000313" key="17">
    <source>
        <dbReference type="EMBL" id="AZF84699.1"/>
    </source>
</evidence>
<dbReference type="Proteomes" id="UP000273443">
    <property type="component" value="Chromosome"/>
</dbReference>
<evidence type="ECO:0000313" key="27">
    <source>
        <dbReference type="Proteomes" id="UP000273443"/>
    </source>
</evidence>
<dbReference type="OrthoDB" id="5620at2157"/>
<evidence type="ECO:0000313" key="15">
    <source>
        <dbReference type="EMBL" id="AZF79508.1"/>
    </source>
</evidence>
<dbReference type="EMBL" id="CP033240">
    <property type="protein sequence ID" value="AZF82112.1"/>
    <property type="molecule type" value="Genomic_DNA"/>
</dbReference>
<dbReference type="CDD" id="cd01335">
    <property type="entry name" value="Radical_SAM"/>
    <property type="match status" value="1"/>
</dbReference>
<dbReference type="UniPathway" id="UPA00782"/>
<dbReference type="EMBL" id="CP011055">
    <property type="protein sequence ID" value="AKA74563.1"/>
    <property type="molecule type" value="Genomic_DNA"/>
</dbReference>
<reference evidence="24 25" key="4">
    <citation type="journal article" date="2018" name="Proc. Natl. Acad. Sci. U.S.A.">
        <title>Nonmutational mechanism of inheritance in the Archaeon Sulfolobus solfataricus.</title>
        <authorList>
            <person name="Payne S."/>
            <person name="McCarthy S."/>
            <person name="Johnson T."/>
            <person name="North E."/>
            <person name="Blum P."/>
        </authorList>
    </citation>
    <scope>NUCLEOTIDE SEQUENCE [LARGE SCALE GENOMIC DNA]</scope>
    <source>
        <strain evidence="12 24">SARC-H</strain>
        <strain evidence="13 28">SARC-I</strain>
        <strain evidence="15 29">SARC-N</strain>
        <strain evidence="16 30">SARC-O</strain>
        <strain evidence="17 25">SUL120</strain>
        <strain evidence="11 26">SULG</strain>
        <strain evidence="14 27">SULM</strain>
    </source>
</reference>
<dbReference type="EMBL" id="CP033235">
    <property type="protein sequence ID" value="AZF69038.1"/>
    <property type="molecule type" value="Genomic_DNA"/>
</dbReference>
<evidence type="ECO:0000313" key="29">
    <source>
        <dbReference type="Proteomes" id="UP000278715"/>
    </source>
</evidence>
<evidence type="ECO:0000313" key="16">
    <source>
        <dbReference type="EMBL" id="AZF82112.1"/>
    </source>
</evidence>
<evidence type="ECO:0000313" key="9">
    <source>
        <dbReference type="EMBL" id="AKA77259.1"/>
    </source>
</evidence>
<dbReference type="InterPro" id="IPR058240">
    <property type="entry name" value="rSAM_sf"/>
</dbReference>
<evidence type="ECO:0000313" key="10">
    <source>
        <dbReference type="EMBL" id="AKA79951.1"/>
    </source>
</evidence>
<dbReference type="NCBIfam" id="TIGR04085">
    <property type="entry name" value="rSAM_more_4Fe4S"/>
    <property type="match status" value="1"/>
</dbReference>
<reference evidence="23" key="3">
    <citation type="submission" date="2016-04" db="EMBL/GenBank/DDBJ databases">
        <authorList>
            <person name="Shah S.A."/>
            <person name="Garrett R.A."/>
        </authorList>
    </citation>
    <scope>NUCLEOTIDE SEQUENCE [LARGE SCALE GENOMIC DNA]</scope>
    <source>
        <strain evidence="23">ATCC 35091 / DSM 1616 / JCM 8930 / NBRC 15331 / P1</strain>
    </source>
</reference>
<dbReference type="SFLD" id="SFLDG01067">
    <property type="entry name" value="SPASM/twitch_domain_containing"/>
    <property type="match status" value="1"/>
</dbReference>
<dbReference type="EMBL" id="CP050869">
    <property type="protein sequence ID" value="QPG48826.1"/>
    <property type="molecule type" value="Genomic_DNA"/>
</dbReference>
<dbReference type="EMBL" id="CP033236">
    <property type="protein sequence ID" value="AZF71658.1"/>
    <property type="molecule type" value="Genomic_DNA"/>
</dbReference>
<dbReference type="PROSITE" id="PS01305">
    <property type="entry name" value="MOAA_NIFB_PQQE"/>
    <property type="match status" value="1"/>
</dbReference>
<evidence type="ECO:0000256" key="3">
    <source>
        <dbReference type="ARBA" id="ARBA00022691"/>
    </source>
</evidence>
<evidence type="ECO:0000313" key="11">
    <source>
        <dbReference type="EMBL" id="AZF69038.1"/>
    </source>
</evidence>
<evidence type="ECO:0000313" key="8">
    <source>
        <dbReference type="EMBL" id="AKA74563.1"/>
    </source>
</evidence>
<dbReference type="Proteomes" id="UP000269431">
    <property type="component" value="Chromosome"/>
</dbReference>
<evidence type="ECO:0000313" key="23">
    <source>
        <dbReference type="Proteomes" id="UP000076770"/>
    </source>
</evidence>
<dbReference type="Proteomes" id="UP000273194">
    <property type="component" value="Chromosome"/>
</dbReference>
<reference evidence="19" key="2">
    <citation type="submission" date="2016-04" db="EMBL/GenBank/DDBJ databases">
        <authorList>
            <person name="Evans L.H."/>
            <person name="Alamgir A."/>
            <person name="Owens N."/>
            <person name="Weber N.D."/>
            <person name="Virtaneva K."/>
            <person name="Barbian K."/>
            <person name="Babar A."/>
            <person name="Rosenke K."/>
        </authorList>
    </citation>
    <scope>NUCLEOTIDE SEQUENCE</scope>
    <source>
        <strain evidence="19">P1</strain>
    </source>
</reference>
<dbReference type="OMA" id="YITWYGG"/>
<keyword evidence="6" id="KW-0411">Iron-sulfur</keyword>
<dbReference type="EMBL" id="LT549890">
    <property type="protein sequence ID" value="SAI85241.1"/>
    <property type="molecule type" value="Genomic_DNA"/>
</dbReference>
<evidence type="ECO:0000313" key="28">
    <source>
        <dbReference type="Proteomes" id="UP000275843"/>
    </source>
</evidence>
<evidence type="ECO:0000313" key="14">
    <source>
        <dbReference type="EMBL" id="AZF76901.1"/>
    </source>
</evidence>
<dbReference type="PATRIC" id="fig|2287.6.peg.2560"/>
<dbReference type="Proteomes" id="UP000033057">
    <property type="component" value="Chromosome"/>
</dbReference>
<name>A0A0E3MCQ3_SACSO</name>
<dbReference type="PROSITE" id="PS51918">
    <property type="entry name" value="RADICAL_SAM"/>
    <property type="match status" value="1"/>
</dbReference>
<evidence type="ECO:0000313" key="22">
    <source>
        <dbReference type="Proteomes" id="UP000033106"/>
    </source>
</evidence>
<evidence type="ECO:0000313" key="12">
    <source>
        <dbReference type="EMBL" id="AZF71658.1"/>
    </source>
</evidence>
<dbReference type="AlphaFoldDB" id="A0A0E3MCQ3"/>
<dbReference type="GeneID" id="1454558"/>
<evidence type="ECO:0000259" key="7">
    <source>
        <dbReference type="PROSITE" id="PS51918"/>
    </source>
</evidence>
<evidence type="ECO:0000313" key="21">
    <source>
        <dbReference type="Proteomes" id="UP000033085"/>
    </source>
</evidence>
<dbReference type="InterPro" id="IPR023867">
    <property type="entry name" value="Sulphatase_maturase_rSAM"/>
</dbReference>
<evidence type="ECO:0000313" key="25">
    <source>
        <dbReference type="Proteomes" id="UP000269431"/>
    </source>
</evidence>
<dbReference type="EMBL" id="CP033241">
    <property type="protein sequence ID" value="AZF84699.1"/>
    <property type="molecule type" value="Genomic_DNA"/>
</dbReference>
<reference evidence="20 21" key="1">
    <citation type="journal article" date="2015" name="Genome Announc.">
        <title>Complete Genome Sequence of Sulfolobus solfataricus Strain 98/2 and Evolved Derivatives.</title>
        <authorList>
            <person name="McCarthy S."/>
            <person name="Gradnigo J."/>
            <person name="Johnson T."/>
            <person name="Payne S."/>
            <person name="Lipzen A."/>
            <person name="Martin J."/>
            <person name="Schackwitz W."/>
            <person name="Moriyama E."/>
            <person name="Blum P."/>
        </authorList>
    </citation>
    <scope>NUCLEOTIDE SEQUENCE [LARGE SCALE GENOMIC DNA]</scope>
    <source>
        <strain evidence="20">98/2 SULC</strain>
        <strain evidence="8">SARC-B</strain>
        <strain evidence="9">SARC-C</strain>
        <strain evidence="10 22">SULA</strain>
        <strain evidence="21">SULB</strain>
    </source>
</reference>
<sequence>MALSKFNLFIGDILFNTLTGYAIKLESWEIEKLRKGVVPEHLKDIIEEGFSATDEDLDEEIEKFLRKPVLEPTLVLTYNCNFDCIYCFQKGFRKNISVSDKVTRGFVNYIRKNEKGRKVRVTYFGGEPILQLRKIEEISRELSDLKYSFSVVTNGSLLTRKIVERLIPLGLTHVQITLDGPKEVHDKRRFFVSGEGTFDVIVKNLKEIQDMVKVVLRINIDVKNLNEIGELLNELKMEGINRVRLDPHLVHSNVFRNEWWDFTISSKAEGDVMVKFWEIARKYGFEVPQDVLRLGLCVAYSSEDIVVDPEGNIYPCWAFTGNPLYVKGKLEEDGSVKVTNKSLWWKVKIEDKCRECPFLPLCMGGCKFLATINGDDCKREAYEKIVRSIRWVMG</sequence>
<dbReference type="Proteomes" id="UP000033085">
    <property type="component" value="Chromosome"/>
</dbReference>
<dbReference type="GO" id="GO:0016491">
    <property type="term" value="F:oxidoreductase activity"/>
    <property type="evidence" value="ECO:0007669"/>
    <property type="project" value="InterPro"/>
</dbReference>
<evidence type="ECO:0000256" key="6">
    <source>
        <dbReference type="ARBA" id="ARBA00023014"/>
    </source>
</evidence>
<evidence type="ECO:0000313" key="18">
    <source>
        <dbReference type="EMBL" id="QPG48826.1"/>
    </source>
</evidence>
<dbReference type="PANTHER" id="PTHR43787:SF3">
    <property type="entry name" value="ARYLSULFATASE REGULATORY PROTEIN"/>
    <property type="match status" value="1"/>
</dbReference>
<dbReference type="Proteomes" id="UP000033106">
    <property type="component" value="Chromosome"/>
</dbReference>
<dbReference type="EMBL" id="CP011056">
    <property type="protein sequence ID" value="AKA77259.1"/>
    <property type="molecule type" value="Genomic_DNA"/>
</dbReference>
<dbReference type="SFLD" id="SFLDS00029">
    <property type="entry name" value="Radical_SAM"/>
    <property type="match status" value="1"/>
</dbReference>
<dbReference type="KEGG" id="ssof:SULC_2419"/>
<reference evidence="18 31" key="6">
    <citation type="journal article" date="2020" name="Nat. Commun.">
        <title>The structures of two archaeal type IV pili illuminate evolutionary relationships.</title>
        <authorList>
            <person name="Wang F."/>
            <person name="Baquero D.P."/>
            <person name="Su Z."/>
            <person name="Beltran L.C."/>
            <person name="Prangishvili D."/>
            <person name="Krupovic M."/>
            <person name="Egelman E.H."/>
        </authorList>
    </citation>
    <scope>NUCLEOTIDE SEQUENCE [LARGE SCALE GENOMIC DNA]</scope>
    <source>
        <strain evidence="18 31">POZ149</strain>
    </source>
</reference>
<dbReference type="Proteomes" id="UP000267993">
    <property type="component" value="Chromosome"/>
</dbReference>
<dbReference type="GO" id="GO:0051539">
    <property type="term" value="F:4 iron, 4 sulfur cluster binding"/>
    <property type="evidence" value="ECO:0007669"/>
    <property type="project" value="UniProtKB-KW"/>
</dbReference>
<dbReference type="InterPro" id="IPR013785">
    <property type="entry name" value="Aldolase_TIM"/>
</dbReference>
<accession>A0A0E3MCQ3</accession>
<evidence type="ECO:0000313" key="19">
    <source>
        <dbReference type="EMBL" id="SAI85241.1"/>
    </source>
</evidence>
<dbReference type="EMBL" id="CP011057">
    <property type="protein sequence ID" value="AKA79951.1"/>
    <property type="molecule type" value="Genomic_DNA"/>
</dbReference>
<comment type="cofactor">
    <cofactor evidence="1">
        <name>[4Fe-4S] cluster</name>
        <dbReference type="ChEBI" id="CHEBI:49883"/>
    </cofactor>
</comment>
<evidence type="ECO:0000256" key="4">
    <source>
        <dbReference type="ARBA" id="ARBA00022723"/>
    </source>
</evidence>
<evidence type="ECO:0000313" key="20">
    <source>
        <dbReference type="Proteomes" id="UP000033057"/>
    </source>
</evidence>
<feature type="domain" description="Radical SAM core" evidence="7">
    <location>
        <begin position="66"/>
        <end position="286"/>
    </location>
</feature>
<evidence type="ECO:0000313" key="24">
    <source>
        <dbReference type="Proteomes" id="UP000267993"/>
    </source>
</evidence>
<keyword evidence="3" id="KW-0949">S-adenosyl-L-methionine</keyword>
<evidence type="ECO:0000313" key="26">
    <source>
        <dbReference type="Proteomes" id="UP000273194"/>
    </source>
</evidence>
<dbReference type="Proteomes" id="UP000076770">
    <property type="component" value="Chromosome i"/>
</dbReference>
<dbReference type="Proteomes" id="UP000594632">
    <property type="component" value="Chromosome"/>
</dbReference>
<dbReference type="EMBL" id="CP033238">
    <property type="protein sequence ID" value="AZF76901.1"/>
    <property type="molecule type" value="Genomic_DNA"/>
</dbReference>
<organism evidence="8 21">
    <name type="scientific">Saccharolobus solfataricus</name>
    <name type="common">Sulfolobus solfataricus</name>
    <dbReference type="NCBI Taxonomy" id="2287"/>
    <lineage>
        <taxon>Archaea</taxon>
        <taxon>Thermoproteota</taxon>
        <taxon>Thermoprotei</taxon>
        <taxon>Sulfolobales</taxon>
        <taxon>Sulfolobaceae</taxon>
        <taxon>Saccharolobus</taxon>
    </lineage>
</organism>
<dbReference type="PANTHER" id="PTHR43787">
    <property type="entry name" value="FEMO COFACTOR BIOSYNTHESIS PROTEIN NIFB-RELATED"/>
    <property type="match status" value="1"/>
</dbReference>
<evidence type="ECO:0000256" key="2">
    <source>
        <dbReference type="ARBA" id="ARBA00022485"/>
    </source>
</evidence>
<reference evidence="8" key="5">
    <citation type="submission" date="2018-10" db="EMBL/GenBank/DDBJ databases">
        <authorList>
            <person name="McCarthy S."/>
            <person name="Gradnigo J."/>
            <person name="Johnson T."/>
            <person name="Payne S."/>
            <person name="Lipzen A."/>
            <person name="Schackwitz W."/>
            <person name="Martin J."/>
            <person name="Moriyama E."/>
            <person name="Blum P."/>
        </authorList>
    </citation>
    <scope>NUCLEOTIDE SEQUENCE</scope>
    <source>
        <strain evidence="8">SARC-B</strain>
        <strain evidence="9">SARC-C</strain>
        <strain evidence="10">SULA</strain>
    </source>
</reference>
<dbReference type="RefSeq" id="WP_009989989.1">
    <property type="nucleotide sequence ID" value="NZ_CP011055.2"/>
</dbReference>
<evidence type="ECO:0000256" key="1">
    <source>
        <dbReference type="ARBA" id="ARBA00001966"/>
    </source>
</evidence>
<keyword evidence="5" id="KW-0408">Iron</keyword>
<evidence type="ECO:0000256" key="5">
    <source>
        <dbReference type="ARBA" id="ARBA00023004"/>
    </source>
</evidence>
<dbReference type="Gene3D" id="3.20.20.70">
    <property type="entry name" value="Aldolase class I"/>
    <property type="match status" value="1"/>
</dbReference>
<keyword evidence="4" id="KW-0479">Metal-binding</keyword>
<dbReference type="EMBL" id="CP033239">
    <property type="protein sequence ID" value="AZF79508.1"/>
    <property type="molecule type" value="Genomic_DNA"/>
</dbReference>
<dbReference type="Pfam" id="PF04055">
    <property type="entry name" value="Radical_SAM"/>
    <property type="match status" value="1"/>
</dbReference>
<dbReference type="EMBL" id="CP033237">
    <property type="protein sequence ID" value="AZF74278.1"/>
    <property type="molecule type" value="Genomic_DNA"/>
</dbReference>
<evidence type="ECO:0000313" key="31">
    <source>
        <dbReference type="Proteomes" id="UP000594632"/>
    </source>
</evidence>
<dbReference type="Proteomes" id="UP000275843">
    <property type="component" value="Chromosome"/>
</dbReference>
<dbReference type="Proteomes" id="UP000282269">
    <property type="component" value="Chromosome"/>
</dbReference>
<dbReference type="InterPro" id="IPR000385">
    <property type="entry name" value="MoaA_NifB_PqqE_Fe-S-bd_CS"/>
</dbReference>
<gene>
    <name evidence="18" type="ORF">HFC64_01570</name>
    <name evidence="19" type="ORF">SSOP1_1687</name>
    <name evidence="10" type="ORF">SULA_2421</name>
    <name evidence="8" type="ORF">SULB_2422</name>
    <name evidence="9" type="ORF">SULC_2419</name>
    <name evidence="11" type="ORF">SULG_12270</name>
    <name evidence="12" type="ORF">SULH_12270</name>
    <name evidence="13" type="ORF">SULI_12270</name>
    <name evidence="14" type="ORF">SULM_12260</name>
    <name evidence="15" type="ORF">SULN_12260</name>
    <name evidence="16" type="ORF">SULO_12270</name>
    <name evidence="17" type="ORF">SULZ_12270</name>
</gene>
<dbReference type="KEGG" id="ssol:SULB_2422"/>
<dbReference type="GO" id="GO:0046872">
    <property type="term" value="F:metal ion binding"/>
    <property type="evidence" value="ECO:0007669"/>
    <property type="project" value="UniProtKB-KW"/>
</dbReference>
<dbReference type="InterPro" id="IPR007197">
    <property type="entry name" value="rSAM"/>
</dbReference>
<dbReference type="KEGG" id="ssoa:SULA_2421"/>
<evidence type="ECO:0000313" key="13">
    <source>
        <dbReference type="EMBL" id="AZF74278.1"/>
    </source>
</evidence>
<dbReference type="Proteomes" id="UP000278715">
    <property type="component" value="Chromosome"/>
</dbReference>
<evidence type="ECO:0000313" key="30">
    <source>
        <dbReference type="Proteomes" id="UP000282269"/>
    </source>
</evidence>
<proteinExistence type="predicted"/>
<dbReference type="SFLD" id="SFLDG01384">
    <property type="entry name" value="thioether_bond_formation_requi"/>
    <property type="match status" value="1"/>
</dbReference>
<dbReference type="InterPro" id="IPR023885">
    <property type="entry name" value="4Fe4S-binding_SPASM_dom"/>
</dbReference>
<dbReference type="SFLD" id="SFLDG01386">
    <property type="entry name" value="main_SPASM_domain-containing"/>
    <property type="match status" value="1"/>
</dbReference>
<protein>
    <submittedName>
        <fullName evidence="8">Radical SAM protein</fullName>
    </submittedName>
    <submittedName>
        <fullName evidence="19">Radical SAM/SPASM domain-containing protein</fullName>
    </submittedName>
</protein>
<dbReference type="GeneID" id="44130372"/>